<feature type="signal peptide" evidence="1">
    <location>
        <begin position="1"/>
        <end position="20"/>
    </location>
</feature>
<proteinExistence type="predicted"/>
<dbReference type="RefSeq" id="WP_191624271.1">
    <property type="nucleotide sequence ID" value="NZ_CABVHQ010000015.1"/>
</dbReference>
<evidence type="ECO:0000256" key="1">
    <source>
        <dbReference type="SAM" id="SignalP"/>
    </source>
</evidence>
<dbReference type="AlphaFoldDB" id="A0A5E7C778"/>
<gene>
    <name evidence="2" type="ORF">PS691_01919</name>
</gene>
<evidence type="ECO:0000313" key="2">
    <source>
        <dbReference type="EMBL" id="VVN91721.1"/>
    </source>
</evidence>
<dbReference type="EMBL" id="CABVHQ010000015">
    <property type="protein sequence ID" value="VVN91721.1"/>
    <property type="molecule type" value="Genomic_DNA"/>
</dbReference>
<accession>A0A5E7C778</accession>
<dbReference type="Pfam" id="PF07087">
    <property type="entry name" value="DUF1353"/>
    <property type="match status" value="1"/>
</dbReference>
<keyword evidence="1" id="KW-0732">Signal</keyword>
<sequence precursor="true">MLTPYRPIRFSLLVISTLLASCATPTPPSVARLGDEVFVVTIPLGYQLMNTNYKIRVPRGFITDLASIPRTLWWWEAPIDRSMAPAIIHDFLYWDQGCTKDEADAVLSMGMFESGVTPVTRNLVYAGVRTPLGDKAFKDNAAAKARGESHYLTSRYTGVLLDRPAVPDDDLKSILTRAKLERGVSPSGTSYKSQTKQICKAALALLRNDS</sequence>
<reference evidence="2 3" key="1">
    <citation type="submission" date="2019-09" db="EMBL/GenBank/DDBJ databases">
        <authorList>
            <person name="Chandra G."/>
            <person name="Truman W A."/>
        </authorList>
    </citation>
    <scope>NUCLEOTIDE SEQUENCE [LARGE SCALE GENOMIC DNA]</scope>
    <source>
        <strain evidence="2">PS691</strain>
    </source>
</reference>
<dbReference type="InterPro" id="IPR010767">
    <property type="entry name" value="Phage_CGC-2007_Cje0229"/>
</dbReference>
<evidence type="ECO:0000313" key="3">
    <source>
        <dbReference type="Proteomes" id="UP000337909"/>
    </source>
</evidence>
<dbReference type="PROSITE" id="PS51257">
    <property type="entry name" value="PROKAR_LIPOPROTEIN"/>
    <property type="match status" value="1"/>
</dbReference>
<name>A0A5E7C778_PSEFL</name>
<organism evidence="2 3">
    <name type="scientific">Pseudomonas fluorescens</name>
    <dbReference type="NCBI Taxonomy" id="294"/>
    <lineage>
        <taxon>Bacteria</taxon>
        <taxon>Pseudomonadati</taxon>
        <taxon>Pseudomonadota</taxon>
        <taxon>Gammaproteobacteria</taxon>
        <taxon>Pseudomonadales</taxon>
        <taxon>Pseudomonadaceae</taxon>
        <taxon>Pseudomonas</taxon>
    </lineage>
</organism>
<dbReference type="Proteomes" id="UP000337909">
    <property type="component" value="Unassembled WGS sequence"/>
</dbReference>
<feature type="chain" id="PRO_5022830745" description="DUF1353 domain-containing protein" evidence="1">
    <location>
        <begin position="21"/>
        <end position="210"/>
    </location>
</feature>
<evidence type="ECO:0008006" key="4">
    <source>
        <dbReference type="Google" id="ProtNLM"/>
    </source>
</evidence>
<protein>
    <recommendedName>
        <fullName evidence="4">DUF1353 domain-containing protein</fullName>
    </recommendedName>
</protein>